<evidence type="ECO:0000256" key="1">
    <source>
        <dbReference type="SAM" id="MobiDB-lite"/>
    </source>
</evidence>
<gene>
    <name evidence="2" type="ORF">DFP72DRAFT_815914</name>
</gene>
<dbReference type="Pfam" id="PF20414">
    <property type="entry name" value="DUF6698"/>
    <property type="match status" value="1"/>
</dbReference>
<keyword evidence="3" id="KW-1185">Reference proteome</keyword>
<name>A0A8H6HS75_9AGAR</name>
<dbReference type="Proteomes" id="UP000521943">
    <property type="component" value="Unassembled WGS sequence"/>
</dbReference>
<dbReference type="AlphaFoldDB" id="A0A8H6HS75"/>
<evidence type="ECO:0000313" key="3">
    <source>
        <dbReference type="Proteomes" id="UP000521943"/>
    </source>
</evidence>
<sequence length="356" mass="39638">RRGSDPLIHYGRHFGRTVRTFCRIQGLIKVGLAQSVELELGRTTKEDLSASERTEHELYRQLLKMIPGLEEKLCNGGEHDLFYIAETISKGSASSRSDDTKSLKSVIVDWITPINGVLVPPIQRNVKTDRGYHHPRTGELLCPVNLDWSDPNGQLLPSGDLWPRFLFQAYEYDPNDPWRGLFRSALLVSAFKHIFTSPSSVGKQNAGVSRATRSCNARIHGMKSVTAPSIAYIATQVRFALHSSPVFSRGDTVTDSEFFYNLIIELFEDPEEELEVQALLLWWNKQVFPTYVSGYRPVHQDSVISRIKERRRLLKEAARAQAEGAEAPGGGEQASLTDPGNPGIPQEGPSGEGNAP</sequence>
<protein>
    <submittedName>
        <fullName evidence="2">Uncharacterized protein</fullName>
    </submittedName>
</protein>
<feature type="non-terminal residue" evidence="2">
    <location>
        <position position="1"/>
    </location>
</feature>
<evidence type="ECO:0000313" key="2">
    <source>
        <dbReference type="EMBL" id="KAF6751825.1"/>
    </source>
</evidence>
<dbReference type="EMBL" id="JACGCI010000047">
    <property type="protein sequence ID" value="KAF6751825.1"/>
    <property type="molecule type" value="Genomic_DNA"/>
</dbReference>
<reference evidence="2 3" key="1">
    <citation type="submission" date="2020-07" db="EMBL/GenBank/DDBJ databases">
        <title>Comparative genomics of pyrophilous fungi reveals a link between fire events and developmental genes.</title>
        <authorList>
            <consortium name="DOE Joint Genome Institute"/>
            <person name="Steindorff A.S."/>
            <person name="Carver A."/>
            <person name="Calhoun S."/>
            <person name="Stillman K."/>
            <person name="Liu H."/>
            <person name="Lipzen A."/>
            <person name="Pangilinan J."/>
            <person name="Labutti K."/>
            <person name="Bruns T.D."/>
            <person name="Grigoriev I.V."/>
        </authorList>
    </citation>
    <scope>NUCLEOTIDE SEQUENCE [LARGE SCALE GENOMIC DNA]</scope>
    <source>
        <strain evidence="2 3">CBS 144469</strain>
    </source>
</reference>
<dbReference type="InterPro" id="IPR046521">
    <property type="entry name" value="DUF6698"/>
</dbReference>
<comment type="caution">
    <text evidence="2">The sequence shown here is derived from an EMBL/GenBank/DDBJ whole genome shotgun (WGS) entry which is preliminary data.</text>
</comment>
<feature type="region of interest" description="Disordered" evidence="1">
    <location>
        <begin position="315"/>
        <end position="356"/>
    </location>
</feature>
<organism evidence="2 3">
    <name type="scientific">Ephemerocybe angulata</name>
    <dbReference type="NCBI Taxonomy" id="980116"/>
    <lineage>
        <taxon>Eukaryota</taxon>
        <taxon>Fungi</taxon>
        <taxon>Dikarya</taxon>
        <taxon>Basidiomycota</taxon>
        <taxon>Agaricomycotina</taxon>
        <taxon>Agaricomycetes</taxon>
        <taxon>Agaricomycetidae</taxon>
        <taxon>Agaricales</taxon>
        <taxon>Agaricineae</taxon>
        <taxon>Psathyrellaceae</taxon>
        <taxon>Ephemerocybe</taxon>
    </lineage>
</organism>
<proteinExistence type="predicted"/>
<dbReference type="OrthoDB" id="3160134at2759"/>
<accession>A0A8H6HS75</accession>